<dbReference type="Proteomes" id="UP000193560">
    <property type="component" value="Unassembled WGS sequence"/>
</dbReference>
<dbReference type="EMBL" id="MCGE01000005">
    <property type="protein sequence ID" value="ORZ21126.1"/>
    <property type="molecule type" value="Genomic_DNA"/>
</dbReference>
<evidence type="ECO:0000256" key="1">
    <source>
        <dbReference type="SAM" id="Phobius"/>
    </source>
</evidence>
<keyword evidence="1" id="KW-0812">Transmembrane</keyword>
<keyword evidence="3" id="KW-1185">Reference proteome</keyword>
<protein>
    <submittedName>
        <fullName evidence="2">Uncharacterized protein</fullName>
    </submittedName>
</protein>
<name>A0A1X2IRG9_9FUNG</name>
<gene>
    <name evidence="2" type="ORF">BCR42DRAFT_187709</name>
</gene>
<dbReference type="OrthoDB" id="2246292at2759"/>
<organism evidence="2 3">
    <name type="scientific">Absidia repens</name>
    <dbReference type="NCBI Taxonomy" id="90262"/>
    <lineage>
        <taxon>Eukaryota</taxon>
        <taxon>Fungi</taxon>
        <taxon>Fungi incertae sedis</taxon>
        <taxon>Mucoromycota</taxon>
        <taxon>Mucoromycotina</taxon>
        <taxon>Mucoromycetes</taxon>
        <taxon>Mucorales</taxon>
        <taxon>Cunninghamellaceae</taxon>
        <taxon>Absidia</taxon>
    </lineage>
</organism>
<sequence length="130" mass="14633">MTILSLYSPTTAVPTLEQQHRSSSAFIAHLLVQEYPPKVQPKSSSARDKALFSHLDKVDAEAGCILIALANHDKRKDMNDLIPYSIRVNSKKKKKRRGVCGRGNRMVVIGFHTYMWGLCVLVLLENKRKG</sequence>
<evidence type="ECO:0000313" key="2">
    <source>
        <dbReference type="EMBL" id="ORZ21126.1"/>
    </source>
</evidence>
<comment type="caution">
    <text evidence="2">The sequence shown here is derived from an EMBL/GenBank/DDBJ whole genome shotgun (WGS) entry which is preliminary data.</text>
</comment>
<evidence type="ECO:0000313" key="3">
    <source>
        <dbReference type="Proteomes" id="UP000193560"/>
    </source>
</evidence>
<feature type="transmembrane region" description="Helical" evidence="1">
    <location>
        <begin position="103"/>
        <end position="124"/>
    </location>
</feature>
<proteinExistence type="predicted"/>
<keyword evidence="1" id="KW-1133">Transmembrane helix</keyword>
<keyword evidence="1" id="KW-0472">Membrane</keyword>
<dbReference type="AlphaFoldDB" id="A0A1X2IRG9"/>
<reference evidence="2 3" key="1">
    <citation type="submission" date="2016-07" db="EMBL/GenBank/DDBJ databases">
        <title>Pervasive Adenine N6-methylation of Active Genes in Fungi.</title>
        <authorList>
            <consortium name="DOE Joint Genome Institute"/>
            <person name="Mondo S.J."/>
            <person name="Dannebaum R.O."/>
            <person name="Kuo R.C."/>
            <person name="Labutti K."/>
            <person name="Haridas S."/>
            <person name="Kuo A."/>
            <person name="Salamov A."/>
            <person name="Ahrendt S.R."/>
            <person name="Lipzen A."/>
            <person name="Sullivan W."/>
            <person name="Andreopoulos W.B."/>
            <person name="Clum A."/>
            <person name="Lindquist E."/>
            <person name="Daum C."/>
            <person name="Ramamoorthy G.K."/>
            <person name="Gryganskyi A."/>
            <person name="Culley D."/>
            <person name="Magnuson J.K."/>
            <person name="James T.Y."/>
            <person name="O'Malley M.A."/>
            <person name="Stajich J.E."/>
            <person name="Spatafora J.W."/>
            <person name="Visel A."/>
            <person name="Grigoriev I.V."/>
        </authorList>
    </citation>
    <scope>NUCLEOTIDE SEQUENCE [LARGE SCALE GENOMIC DNA]</scope>
    <source>
        <strain evidence="2 3">NRRL 1336</strain>
    </source>
</reference>
<accession>A0A1X2IRG9</accession>